<dbReference type="Gene3D" id="3.30.70.1230">
    <property type="entry name" value="Nucleotide cyclase"/>
    <property type="match status" value="2"/>
</dbReference>
<evidence type="ECO:0000313" key="5">
    <source>
        <dbReference type="EMBL" id="GHP03084.1"/>
    </source>
</evidence>
<keyword evidence="1" id="KW-0547">Nucleotide-binding</keyword>
<feature type="region of interest" description="Disordered" evidence="3">
    <location>
        <begin position="89"/>
        <end position="126"/>
    </location>
</feature>
<gene>
    <name evidence="5" type="ORF">PPROV_000183900</name>
</gene>
<dbReference type="OrthoDB" id="516002at2759"/>
<protein>
    <submittedName>
        <fullName evidence="5">Adenylate cyclase type 10</fullName>
    </submittedName>
</protein>
<proteinExistence type="predicted"/>
<dbReference type="SUPFAM" id="SSF52540">
    <property type="entry name" value="P-loop containing nucleoside triphosphate hydrolases"/>
    <property type="match status" value="1"/>
</dbReference>
<evidence type="ECO:0000256" key="2">
    <source>
        <dbReference type="ARBA" id="ARBA00022840"/>
    </source>
</evidence>
<dbReference type="GO" id="GO:0035556">
    <property type="term" value="P:intracellular signal transduction"/>
    <property type="evidence" value="ECO:0007669"/>
    <property type="project" value="InterPro"/>
</dbReference>
<dbReference type="InterPro" id="IPR001054">
    <property type="entry name" value="A/G_cyclase"/>
</dbReference>
<dbReference type="InterPro" id="IPR027417">
    <property type="entry name" value="P-loop_NTPase"/>
</dbReference>
<dbReference type="PANTHER" id="PTHR16305">
    <property type="entry name" value="TESTICULAR SOLUBLE ADENYLYL CYCLASE"/>
    <property type="match status" value="1"/>
</dbReference>
<dbReference type="CDD" id="cd07302">
    <property type="entry name" value="CHD"/>
    <property type="match status" value="2"/>
</dbReference>
<evidence type="ECO:0000259" key="4">
    <source>
        <dbReference type="PROSITE" id="PS50125"/>
    </source>
</evidence>
<dbReference type="GO" id="GO:0009190">
    <property type="term" value="P:cyclic nucleotide biosynthetic process"/>
    <property type="evidence" value="ECO:0007669"/>
    <property type="project" value="InterPro"/>
</dbReference>
<comment type="caution">
    <text evidence="5">The sequence shown here is derived from an EMBL/GenBank/DDBJ whole genome shotgun (WGS) entry which is preliminary data.</text>
</comment>
<keyword evidence="2" id="KW-0067">ATP-binding</keyword>
<dbReference type="GO" id="GO:0005524">
    <property type="term" value="F:ATP binding"/>
    <property type="evidence" value="ECO:0007669"/>
    <property type="project" value="UniProtKB-KW"/>
</dbReference>
<dbReference type="EMBL" id="BNJQ01000004">
    <property type="protein sequence ID" value="GHP03084.1"/>
    <property type="molecule type" value="Genomic_DNA"/>
</dbReference>
<dbReference type="Proteomes" id="UP000660262">
    <property type="component" value="Unassembled WGS sequence"/>
</dbReference>
<dbReference type="PROSITE" id="PS50125">
    <property type="entry name" value="GUANYLATE_CYCLASE_2"/>
    <property type="match status" value="2"/>
</dbReference>
<feature type="domain" description="Guanylate cyclase" evidence="4">
    <location>
        <begin position="168"/>
        <end position="320"/>
    </location>
</feature>
<name>A0A830H7P6_9CHLO</name>
<feature type="region of interest" description="Disordered" evidence="3">
    <location>
        <begin position="720"/>
        <end position="742"/>
    </location>
</feature>
<accession>A0A830H7P6</accession>
<dbReference type="GO" id="GO:0005737">
    <property type="term" value="C:cytoplasm"/>
    <property type="evidence" value="ECO:0007669"/>
    <property type="project" value="TreeGrafter"/>
</dbReference>
<sequence>MSHHVLRRIIKKKLIRLEYENNLQVLADVAQEKNASLLKKYGVRCVGLAPSNRREQFAINRSGPLSPPGFSHKSKVSITYGTLVEESALQGGEQERNASEELAGAQDGRRASGEGSETTLDSARESEELRREVRSLVAFVPKLVVDWLLNTLTSGNKVEPSSHEVDVVCAFVDLSGFSKMASVLHGKGYGGEAFASLVRSPSNKASEGAERTRDKLNFYFNVVVDCIERSGGDVTKFVGDAVIAVWLNEPGAVQRVTSMCLAMADKIGELEKGDVSMEERLNVHIGIDVGKLEVTLFGAPKGGWFHTAFGLPILNASQLIEHAAPGRVVIARAAHENCPNSFEGIAVAENAIQVSHAREDDHHKASPANESFDAPVSRTRRVDEMLKLMEVALAKAPQRDNAIESFSGVDADLMRLNGWIRQFVPKPLLATSAALRSTDALCELRCITVLFLRLGVAGMDGGRVKVAEMQELGNLILREAFATEAFVKEFTLDDKGLVVVLGFGVPPNAHEDDALRGLRCALYLVQELGEMGCKAVAGVTTGDVFCGTVGAGRCEYALVGAVVNKAARLMTSCLKYGHAILVDEPTHDAVVQRPSAERKGIVLKEVPNLLLKGFEGTTAAFAADVSAIAPLLSQQSPRKMHASGRLTPDDDSQIIEGKLEVFEALPMACREDVIQRMGEIISELPPLTESWKDVRKRLIEYRSMAGQILDSKTAQLRLISTPSSSSKSLKSKSAGGHGESMMREDSFSAILQSDSPSSSTRSLMKTLHNHEDSFPSIEEVIRENDEQRKPPCCLIEGHSGMGKTLLLQKLIVVASRLRMHTIHVNFAARNKSSNPIAPWFHVLSSALSLVKSTEEMLLTAEEHRRLELLSVMGNMIVALTKVKSNILLGDASSAAALQRELLYATLTALGAASQVRPILCTIDGVAALSSEGFMMLVELIQAPLPRVCFVLAMRPMGQHNTSKTKFLRDTADRNGLWVQLRGVDTDGAHLIICDQLGAELVDRDVVDILHERSAGNPSSLQNWTLECHASGLLAVDKGTVKFTIPPSKLTAVITSPFIVRAKQIAALDVLDKDDAKVLRTCSIVGVVSANALHRIMGSRDITPQVLAESLERLEDEGYLVQISAESDDPHVAVLSTLALHSEDDVEVRRRGEDARGHSFSKFYRFHAAITQQIVYEAVVQSVRTEIHTRFHELATIALSSGDATNESVAVGINATLLHHLMMSGRMDASIKYQQSLPEETYLNVLNWAETVASQWFERPTSHQDWSYARVILVPHLRGVGVLKQILLRRRIGMLNSVATFARVRANTGDFTGITPGVVS</sequence>
<reference evidence="5" key="1">
    <citation type="submission" date="2020-10" db="EMBL/GenBank/DDBJ databases">
        <title>Unveiling of a novel bifunctional photoreceptor, Dualchrome1, isolated from a cosmopolitan green alga.</title>
        <authorList>
            <person name="Suzuki S."/>
            <person name="Kawachi M."/>
        </authorList>
    </citation>
    <scope>NUCLEOTIDE SEQUENCE</scope>
    <source>
        <strain evidence="5">NIES 2893</strain>
    </source>
</reference>
<evidence type="ECO:0000313" key="6">
    <source>
        <dbReference type="Proteomes" id="UP000660262"/>
    </source>
</evidence>
<dbReference type="SUPFAM" id="SSF55073">
    <property type="entry name" value="Nucleotide cyclase"/>
    <property type="match status" value="2"/>
</dbReference>
<feature type="compositionally biased region" description="Low complexity" evidence="3">
    <location>
        <begin position="723"/>
        <end position="733"/>
    </location>
</feature>
<dbReference type="PANTHER" id="PTHR16305:SF28">
    <property type="entry name" value="GUANYLATE CYCLASE DOMAIN-CONTAINING PROTEIN"/>
    <property type="match status" value="1"/>
</dbReference>
<feature type="domain" description="Guanylate cyclase" evidence="4">
    <location>
        <begin position="496"/>
        <end position="570"/>
    </location>
</feature>
<organism evidence="5 6">
    <name type="scientific">Pycnococcus provasolii</name>
    <dbReference type="NCBI Taxonomy" id="41880"/>
    <lineage>
        <taxon>Eukaryota</taxon>
        <taxon>Viridiplantae</taxon>
        <taxon>Chlorophyta</taxon>
        <taxon>Pseudoscourfieldiophyceae</taxon>
        <taxon>Pseudoscourfieldiales</taxon>
        <taxon>Pycnococcaceae</taxon>
        <taxon>Pycnococcus</taxon>
    </lineage>
</organism>
<evidence type="ECO:0000256" key="1">
    <source>
        <dbReference type="ARBA" id="ARBA00022741"/>
    </source>
</evidence>
<evidence type="ECO:0000256" key="3">
    <source>
        <dbReference type="SAM" id="MobiDB-lite"/>
    </source>
</evidence>
<dbReference type="InterPro" id="IPR029787">
    <property type="entry name" value="Nucleotide_cyclase"/>
</dbReference>
<dbReference type="GO" id="GO:0004016">
    <property type="term" value="F:adenylate cyclase activity"/>
    <property type="evidence" value="ECO:0007669"/>
    <property type="project" value="TreeGrafter"/>
</dbReference>
<keyword evidence="6" id="KW-1185">Reference proteome</keyword>